<evidence type="ECO:0000313" key="4">
    <source>
        <dbReference type="Proteomes" id="UP001177023"/>
    </source>
</evidence>
<feature type="region of interest" description="Disordered" evidence="1">
    <location>
        <begin position="418"/>
        <end position="534"/>
    </location>
</feature>
<sequence length="582" mass="63511">MGHDNGIAFTRPLLHKEQLERGIETMEGRDAEAANPPSVISADSGLDQSVSDASAPISPGAQASVTNTTNNDEAYIEDPLATRPRKSVVEPPAEKVLNEIVREIPMDGVYIPENSFVGATEPDAFGGVSFGDVGWGLTDDGPADSEDCIEPLASGAKGKNDHTAVGNEDVLKEFEKPTLDEAKCTKCEKPPASSMARDQIEHISKHIVGLQRYQCGVCPAKFISEVKCANHFLKTHNKEVAATPKDLMNDDLKKVYERVTTECLPDAVQVVLEWCETTLAWDNEEAFNRCLKNRLVCSLCKIEVQSNHKNVLKHINTHINQKPWFCSLCKFASGSSVSIRHHIAVKHLHADKSAPIEISKNTSAIFLKELKAACAMCFPAIEKQILANLSYVFRVRFDPTERAAQECEQGRMLHALKQDKKATTVAAVAEDPIQNRPNRKRKTAEKAEASSSREIDNESIEMEPRSSDTSGLLDESVASRRGKGKNSKRKASLDESLETPRGDGGSQLPQAGPKRKRKAAAASSSKAAQTGNVSVLQETDQLVDTAISPMVPSAAVPFVCPPPLVIFDPLSFSDREEALRRL</sequence>
<keyword evidence="4" id="KW-1185">Reference proteome</keyword>
<evidence type="ECO:0000259" key="2">
    <source>
        <dbReference type="PROSITE" id="PS00028"/>
    </source>
</evidence>
<protein>
    <recommendedName>
        <fullName evidence="2">C2H2-type domain-containing protein</fullName>
    </recommendedName>
</protein>
<evidence type="ECO:0000313" key="3">
    <source>
        <dbReference type="EMBL" id="CAJ0584196.1"/>
    </source>
</evidence>
<feature type="non-terminal residue" evidence="3">
    <location>
        <position position="582"/>
    </location>
</feature>
<gene>
    <name evidence="3" type="ORF">MSPICULIGERA_LOCUS22258</name>
</gene>
<proteinExistence type="predicted"/>
<organism evidence="3 4">
    <name type="scientific">Mesorhabditis spiculigera</name>
    <dbReference type="NCBI Taxonomy" id="96644"/>
    <lineage>
        <taxon>Eukaryota</taxon>
        <taxon>Metazoa</taxon>
        <taxon>Ecdysozoa</taxon>
        <taxon>Nematoda</taxon>
        <taxon>Chromadorea</taxon>
        <taxon>Rhabditida</taxon>
        <taxon>Rhabditina</taxon>
        <taxon>Rhabditomorpha</taxon>
        <taxon>Rhabditoidea</taxon>
        <taxon>Rhabditidae</taxon>
        <taxon>Mesorhabditinae</taxon>
        <taxon>Mesorhabditis</taxon>
    </lineage>
</organism>
<accession>A0AA36GGE5</accession>
<dbReference type="InterPro" id="IPR013087">
    <property type="entry name" value="Znf_C2H2_type"/>
</dbReference>
<dbReference type="EMBL" id="CATQJA010002688">
    <property type="protein sequence ID" value="CAJ0584196.1"/>
    <property type="molecule type" value="Genomic_DNA"/>
</dbReference>
<feature type="compositionally biased region" description="Basic and acidic residues" evidence="1">
    <location>
        <begin position="444"/>
        <end position="466"/>
    </location>
</feature>
<feature type="compositionally biased region" description="Basic residues" evidence="1">
    <location>
        <begin position="480"/>
        <end position="490"/>
    </location>
</feature>
<dbReference type="SMART" id="SM00355">
    <property type="entry name" value="ZnF_C2H2"/>
    <property type="match status" value="4"/>
</dbReference>
<feature type="compositionally biased region" description="Polar residues" evidence="1">
    <location>
        <begin position="61"/>
        <end position="71"/>
    </location>
</feature>
<dbReference type="PROSITE" id="PS00028">
    <property type="entry name" value="ZINC_FINGER_C2H2_1"/>
    <property type="match status" value="1"/>
</dbReference>
<feature type="region of interest" description="Disordered" evidence="1">
    <location>
        <begin position="28"/>
        <end position="71"/>
    </location>
</feature>
<dbReference type="Gene3D" id="3.30.160.60">
    <property type="entry name" value="Classic Zinc Finger"/>
    <property type="match status" value="1"/>
</dbReference>
<evidence type="ECO:0000256" key="1">
    <source>
        <dbReference type="SAM" id="MobiDB-lite"/>
    </source>
</evidence>
<reference evidence="3" key="1">
    <citation type="submission" date="2023-06" db="EMBL/GenBank/DDBJ databases">
        <authorList>
            <person name="Delattre M."/>
        </authorList>
    </citation>
    <scope>NUCLEOTIDE SEQUENCE</scope>
    <source>
        <strain evidence="3">AF72</strain>
    </source>
</reference>
<feature type="domain" description="C2H2-type" evidence="2">
    <location>
        <begin position="215"/>
        <end position="236"/>
    </location>
</feature>
<dbReference type="Proteomes" id="UP001177023">
    <property type="component" value="Unassembled WGS sequence"/>
</dbReference>
<dbReference type="AlphaFoldDB" id="A0AA36GGE5"/>
<name>A0AA36GGE5_9BILA</name>
<comment type="caution">
    <text evidence="3">The sequence shown here is derived from an EMBL/GenBank/DDBJ whole genome shotgun (WGS) entry which is preliminary data.</text>
</comment>